<dbReference type="EMBL" id="FQNC01000083">
    <property type="protein sequence ID" value="SGZ21524.1"/>
    <property type="molecule type" value="Genomic_DNA"/>
</dbReference>
<protein>
    <submittedName>
        <fullName evidence="1">BQ5605_C021g09376 protein</fullName>
    </submittedName>
</protein>
<keyword evidence="2" id="KW-1185">Reference proteome</keyword>
<name>A0A2X0PK39_9BASI</name>
<reference evidence="1 2" key="1">
    <citation type="submission" date="2016-11" db="EMBL/GenBank/DDBJ databases">
        <authorList>
            <person name="Jaros S."/>
            <person name="Januszkiewicz K."/>
            <person name="Wedrychowicz H."/>
        </authorList>
    </citation>
    <scope>NUCLEOTIDE SEQUENCE [LARGE SCALE GENOMIC DNA]</scope>
</reference>
<organism evidence="1 2">
    <name type="scientific">Microbotryum silenes-dioicae</name>
    <dbReference type="NCBI Taxonomy" id="796604"/>
    <lineage>
        <taxon>Eukaryota</taxon>
        <taxon>Fungi</taxon>
        <taxon>Dikarya</taxon>
        <taxon>Basidiomycota</taxon>
        <taxon>Pucciniomycotina</taxon>
        <taxon>Microbotryomycetes</taxon>
        <taxon>Microbotryales</taxon>
        <taxon>Microbotryaceae</taxon>
        <taxon>Microbotryum</taxon>
    </lineage>
</organism>
<gene>
    <name evidence="1" type="primary">BQ5605_C021g09376</name>
    <name evidence="1" type="ORF">BQ5605_C021G09376</name>
</gene>
<dbReference type="Proteomes" id="UP000249464">
    <property type="component" value="Unassembled WGS sequence"/>
</dbReference>
<dbReference type="AlphaFoldDB" id="A0A2X0PK39"/>
<evidence type="ECO:0000313" key="1">
    <source>
        <dbReference type="EMBL" id="SGZ21524.1"/>
    </source>
</evidence>
<accession>A0A2X0PK39</accession>
<sequence>MACRAIAIEPLQLKWQEAFSGEKEDLSLHSSTECCLFGHGSMLGMERVPAVSLRLKTFGLRRAWPPPNCALRFLTRG</sequence>
<proteinExistence type="predicted"/>
<evidence type="ECO:0000313" key="2">
    <source>
        <dbReference type="Proteomes" id="UP000249464"/>
    </source>
</evidence>